<dbReference type="GO" id="GO:0010629">
    <property type="term" value="P:negative regulation of gene expression"/>
    <property type="evidence" value="ECO:0007669"/>
    <property type="project" value="TreeGrafter"/>
</dbReference>
<dbReference type="Pfam" id="PF22005">
    <property type="entry name" value="WWE_1"/>
    <property type="match status" value="1"/>
</dbReference>
<dbReference type="Pfam" id="PF23248">
    <property type="entry name" value="KH_PARP14_2"/>
    <property type="match status" value="1"/>
</dbReference>
<feature type="domain" description="Macro" evidence="10">
    <location>
        <begin position="1285"/>
        <end position="1462"/>
    </location>
</feature>
<evidence type="ECO:0000256" key="6">
    <source>
        <dbReference type="ARBA" id="ARBA00024347"/>
    </source>
</evidence>
<dbReference type="InterPro" id="IPR043472">
    <property type="entry name" value="Macro_dom-like"/>
</dbReference>
<dbReference type="GO" id="GO:0003714">
    <property type="term" value="F:transcription corepressor activity"/>
    <property type="evidence" value="ECO:0007669"/>
    <property type="project" value="TreeGrafter"/>
</dbReference>
<dbReference type="FunFam" id="3.90.228.10:FF:000008">
    <property type="entry name" value="Poly [ADP-ribose] polymerase"/>
    <property type="match status" value="1"/>
</dbReference>
<dbReference type="Pfam" id="PF23251">
    <property type="entry name" value="KH_PARP14_4"/>
    <property type="match status" value="1"/>
</dbReference>
<feature type="region of interest" description="Disordered" evidence="8">
    <location>
        <begin position="974"/>
        <end position="1064"/>
    </location>
</feature>
<protein>
    <recommendedName>
        <fullName evidence="7">Poly [ADP-ribose] polymerase</fullName>
        <shortName evidence="7">PARP</shortName>
        <ecNumber evidence="7">2.4.2.-</ecNumber>
    </recommendedName>
</protein>
<dbReference type="InterPro" id="IPR052056">
    <property type="entry name" value="Mono-ARTD/PARP"/>
</dbReference>
<reference evidence="11" key="1">
    <citation type="submission" date="2023-08" db="EMBL/GenBank/DDBJ databases">
        <authorList>
            <person name="Alioto T."/>
            <person name="Alioto T."/>
            <person name="Gomez Garrido J."/>
        </authorList>
    </citation>
    <scope>NUCLEOTIDE SEQUENCE</scope>
</reference>
<evidence type="ECO:0000256" key="5">
    <source>
        <dbReference type="ARBA" id="ARBA00023242"/>
    </source>
</evidence>
<keyword evidence="2 7" id="KW-0328">Glycosyltransferase</keyword>
<dbReference type="InterPro" id="IPR012677">
    <property type="entry name" value="Nucleotide-bd_a/b_plait_sf"/>
</dbReference>
<dbReference type="Gene3D" id="3.30.70.330">
    <property type="match status" value="2"/>
</dbReference>
<keyword evidence="12" id="KW-1185">Reference proteome</keyword>
<dbReference type="InterPro" id="IPR037197">
    <property type="entry name" value="WWE_dom_sf"/>
</dbReference>
<dbReference type="InterPro" id="IPR057047">
    <property type="entry name" value="PARP14_KH_5"/>
</dbReference>
<dbReference type="PROSITE" id="PS51059">
    <property type="entry name" value="PARP_CATALYTIC"/>
    <property type="match status" value="1"/>
</dbReference>
<feature type="domain" description="Macro" evidence="10">
    <location>
        <begin position="786"/>
        <end position="973"/>
    </location>
</feature>
<feature type="region of interest" description="Disordered" evidence="8">
    <location>
        <begin position="87"/>
        <end position="132"/>
    </location>
</feature>
<comment type="similarity">
    <text evidence="6">Belongs to the ARTD/PARP family.</text>
</comment>
<dbReference type="InterPro" id="IPR054596">
    <property type="entry name" value="PARP14_WWE"/>
</dbReference>
<dbReference type="CDD" id="cd01439">
    <property type="entry name" value="TCCD_inducible_PARP_like"/>
    <property type="match status" value="1"/>
</dbReference>
<comment type="subcellular location">
    <subcellularLocation>
        <location evidence="1">Nucleus</location>
    </subcellularLocation>
</comment>
<dbReference type="InterPro" id="IPR057044">
    <property type="entry name" value="PARP14_KH_1"/>
</dbReference>
<dbReference type="PROSITE" id="PS51154">
    <property type="entry name" value="MACRO"/>
    <property type="match status" value="3"/>
</dbReference>
<keyword evidence="5" id="KW-0539">Nucleus</keyword>
<dbReference type="Pfam" id="PF23254">
    <property type="entry name" value="KH_PARP14_8"/>
    <property type="match status" value="1"/>
</dbReference>
<evidence type="ECO:0000256" key="4">
    <source>
        <dbReference type="ARBA" id="ARBA00023027"/>
    </source>
</evidence>
<proteinExistence type="inferred from homology"/>
<dbReference type="SUPFAM" id="SSF56399">
    <property type="entry name" value="ADP-ribosylation"/>
    <property type="match status" value="1"/>
</dbReference>
<dbReference type="InterPro" id="IPR002589">
    <property type="entry name" value="Macro_dom"/>
</dbReference>
<dbReference type="Pfam" id="PF00644">
    <property type="entry name" value="PARP"/>
    <property type="match status" value="1"/>
</dbReference>
<dbReference type="GO" id="GO:0005634">
    <property type="term" value="C:nucleus"/>
    <property type="evidence" value="ECO:0007669"/>
    <property type="project" value="UniProtKB-SubCell"/>
</dbReference>
<dbReference type="SMART" id="SM00506">
    <property type="entry name" value="A1pp"/>
    <property type="match status" value="3"/>
</dbReference>
<evidence type="ECO:0000256" key="8">
    <source>
        <dbReference type="SAM" id="MobiDB-lite"/>
    </source>
</evidence>
<dbReference type="Pfam" id="PF23253">
    <property type="entry name" value="KH_PARP14_6"/>
    <property type="match status" value="1"/>
</dbReference>
<dbReference type="GO" id="GO:0005737">
    <property type="term" value="C:cytoplasm"/>
    <property type="evidence" value="ECO:0007669"/>
    <property type="project" value="TreeGrafter"/>
</dbReference>
<dbReference type="SUPFAM" id="SSF52949">
    <property type="entry name" value="Macro domain-like"/>
    <property type="match status" value="3"/>
</dbReference>
<sequence>MEENDECLPVTVEGDWSPAQTKTAKNKLELYFNSKKKSSGGDCRVEVEDEAPRAAVYFRAKEVKERVCARQNHEIILDGKTVKLRLSSEPRSTNSADVSDSSIDSKTPSTDQETPKSEVEPEAGASAKETDDPIQSLSVVLDNVVDATPRDLLQMLVENVSGVDDSFFDLEIILESSKAVVTFKRPADAEKFLTVSQSNQKLQKYKLTAWQLEAAKSIRVENLSPRVVEGMLDMYFEKNWVQPESIDVIPEEEAAIVTFRDPKVVESICIKHDHSIGSTPVKVYPYFKSLGTALYGKERPAWKMPEAFTESVLSVVWKFLEMKKLFDTINKQMRLYHCSVNMDRPEAKLSPVPNYLRQKGLTAQQVDTWQSTARDAFRRLLSQYVAFECPASRPAWKAAEKEVRSVVREDAVLILDESRGVLTVAAHADNMKRIRAPVENIILEAMDQIERQTNGISESLNLPPALYNILQQDGLQKAAGDISPDMKLSYNKNTQKLSIEGLVAEVNKMKSWILERNMSMSKKQIDILPSLVEFLKTVDPMTMSQHLFTSQGISAIFRVDNKEVFLQGISDSALARAENKIKEVLSTETLDVEDQEVLKLPGLTPLKQQLLESFNSSKGNTVSIQIHPGRRDKVVVAGFTTPVKEVSCSLMQFISNYSQIQDSVPLKSCAVVQFIEKRKSQECISIVKDHEVDVNFDLLRKRIRITGARLHVQNAKSCFREIAESLFIDNFSVNKPGAKKYFQSQGSLFLSNIMAEFCCVVILRPENDEEEEEEEEEENYEEEGGVSYCKVKTASGVLVSVSKANICSFGVDAVVNAANEDLQHIGGLALALLNAAGPELQKISDDYVSKFGKLRPGEAIVTGGCNLPCKYIVHAVGPRFSEFDRQTAVLRLKRAVQKSLKEAVKVNCSTIALPAISSGVFGFPVDLCAETIAQALREYCDNPGGSGSLTEIHLVDNNDNTVRVLARAVDREFSDLNPTMTMPSQTGPSRPQASGRYQRGRGRGGNKGNSPRGRHSSERGRGGQYGGGRGAGGHSRGGRGADRGAQSLRGHMRHGGHEGSGKLEQTTAEGLKIVLWKGNIQDQTTNVIVNTIADSMNLQQGVVSNAILKVAGPGLQGAVKSEAGVATLQFGDVVITDGFNLMCRKVFHVVCPVWDNGGGQAEEMLITIIRQCLVNAENLKMASLSFPAIGTGNLGFPRDVVSRVLLSEIHSFSGRKTPHYLKEVTIVVHPSDSQTVDRFTRDFKGQTSQRSFQPESWEFVDSASVQSPPQPQQRSAFFGQVSSTSLGVYQMQMGTITLEVSSGDITKERCDAIINSSNHNFNLQSGVSKAILDSAGMGVQMECTQIVQSPGYQSRPWILTSAGHLPSRNIIHVVGQNDPMKIKEIVYSVLKVCEENRFRSVAFPALGTGVGGASPSLVADAMVEAVVDFVRKKHPKSVRSVKILIFQTSMVMEFHKSMKKREGEELEEKSIFTKLKDAVSGTFSSLFSGHSEGSSRNNLVLETEDFGLTEFQLCADNEMSLNLAKKRIEELIVAEQAKKTISDFYICKLSQEDLNQLRELQRNLTVSIRLERGQEDEESKIHLEGLTRDVYAAESSVRDIIRRVEREEALKSRALLVSSLVEWQFQHPNGSMVTFDILTNLKLEEALEKKENVKIKINNQTYSAEPKFKKAVSSTGKMVELLRKDLKAGAPLPQHWDDMKGDLLKLIPLTAGSQEYNEVETELTKTGLTPNILSIDRVQNPTLWQSYQIKKAQLEKKNGHKNNEKCLYHGTPADSIDKINTHGFNRSYAGKHGAMYGNGAYFAVDPCYSAQGYARPDSKGHKRMYQARVLVGDYAPGRNGLLAPPSKPSGSSSDLYDSVTDHNVPPTIFVVFNDILAYPEYLITFT</sequence>
<dbReference type="Gene3D" id="3.40.220.10">
    <property type="entry name" value="Leucine Aminopeptidase, subunit E, domain 1"/>
    <property type="match status" value="3"/>
</dbReference>
<evidence type="ECO:0000259" key="10">
    <source>
        <dbReference type="PROSITE" id="PS51154"/>
    </source>
</evidence>
<dbReference type="PANTHER" id="PTHR14453">
    <property type="entry name" value="PARP/ZINC FINGER CCCH TYPE DOMAIN CONTAINING PROTEIN"/>
    <property type="match status" value="1"/>
</dbReference>
<dbReference type="GO" id="GO:0003950">
    <property type="term" value="F:NAD+ poly-ADP-ribosyltransferase activity"/>
    <property type="evidence" value="ECO:0007669"/>
    <property type="project" value="UniProtKB-UniRule"/>
</dbReference>
<evidence type="ECO:0000256" key="1">
    <source>
        <dbReference type="ARBA" id="ARBA00004123"/>
    </source>
</evidence>
<dbReference type="Pfam" id="PF23252">
    <property type="entry name" value="KH_PARP14_5"/>
    <property type="match status" value="1"/>
</dbReference>
<keyword evidence="3 7" id="KW-0808">Transferase</keyword>
<dbReference type="InterPro" id="IPR012317">
    <property type="entry name" value="Poly(ADP-ribose)pol_cat_dom"/>
</dbReference>
<feature type="compositionally biased region" description="Polar residues" evidence="8">
    <location>
        <begin position="976"/>
        <end position="992"/>
    </location>
</feature>
<dbReference type="Pfam" id="PF23249">
    <property type="entry name" value="KH_PARP14_3"/>
    <property type="match status" value="1"/>
</dbReference>
<evidence type="ECO:0000313" key="12">
    <source>
        <dbReference type="Proteomes" id="UP001178508"/>
    </source>
</evidence>
<dbReference type="Pfam" id="PF23084">
    <property type="entry name" value="KH_PARP14_1"/>
    <property type="match status" value="1"/>
</dbReference>
<dbReference type="InterPro" id="IPR057049">
    <property type="entry name" value="PARP14_KH_8"/>
</dbReference>
<name>A0AAV1G8S9_XYRNO</name>
<dbReference type="InterPro" id="IPR057046">
    <property type="entry name" value="PARP14_KH_4"/>
</dbReference>
<dbReference type="GO" id="GO:1990404">
    <property type="term" value="F:NAD+-protein mono-ADP-ribosyltransferase activity"/>
    <property type="evidence" value="ECO:0007669"/>
    <property type="project" value="TreeGrafter"/>
</dbReference>
<dbReference type="InterPro" id="IPR057045">
    <property type="entry name" value="PARP14_KH_3"/>
</dbReference>
<dbReference type="Gene3D" id="3.30.720.50">
    <property type="match status" value="1"/>
</dbReference>
<feature type="domain" description="Macro" evidence="10">
    <location>
        <begin position="1060"/>
        <end position="1247"/>
    </location>
</feature>
<dbReference type="Pfam" id="PF23085">
    <property type="entry name" value="RRM_PARP14_3"/>
    <property type="match status" value="1"/>
</dbReference>
<dbReference type="InterPro" id="IPR057050">
    <property type="entry name" value="RRM_PARP14_2"/>
</dbReference>
<dbReference type="Gene3D" id="3.90.228.10">
    <property type="match status" value="1"/>
</dbReference>
<evidence type="ECO:0000256" key="3">
    <source>
        <dbReference type="ARBA" id="ARBA00022679"/>
    </source>
</evidence>
<feature type="domain" description="PARP catalytic" evidence="9">
    <location>
        <begin position="1690"/>
        <end position="1886"/>
    </location>
</feature>
<evidence type="ECO:0000256" key="7">
    <source>
        <dbReference type="RuleBase" id="RU362114"/>
    </source>
</evidence>
<gene>
    <name evidence="11" type="ORF">XNOV1_A038644</name>
</gene>
<dbReference type="Pfam" id="PF23222">
    <property type="entry name" value="RRM_PARP14_1"/>
    <property type="match status" value="1"/>
</dbReference>
<dbReference type="CDD" id="cd02907">
    <property type="entry name" value="Macro_Af1521_BAL-like"/>
    <property type="match status" value="1"/>
</dbReference>
<dbReference type="PANTHER" id="PTHR14453:SF106">
    <property type="entry name" value="POLY [ADP-RIBOSE] POLYMERASE"/>
    <property type="match status" value="1"/>
</dbReference>
<evidence type="ECO:0000313" key="11">
    <source>
        <dbReference type="EMBL" id="CAJ1069626.1"/>
    </source>
</evidence>
<keyword evidence="4 7" id="KW-0520">NAD</keyword>
<dbReference type="InterPro" id="IPR057051">
    <property type="entry name" value="PARP14_RPM_1"/>
</dbReference>
<dbReference type="Proteomes" id="UP001178508">
    <property type="component" value="Chromosome 12"/>
</dbReference>
<organism evidence="11 12">
    <name type="scientific">Xyrichtys novacula</name>
    <name type="common">Pearly razorfish</name>
    <name type="synonym">Hemipteronotus novacula</name>
    <dbReference type="NCBI Taxonomy" id="13765"/>
    <lineage>
        <taxon>Eukaryota</taxon>
        <taxon>Metazoa</taxon>
        <taxon>Chordata</taxon>
        <taxon>Craniata</taxon>
        <taxon>Vertebrata</taxon>
        <taxon>Euteleostomi</taxon>
        <taxon>Actinopterygii</taxon>
        <taxon>Neopterygii</taxon>
        <taxon>Teleostei</taxon>
        <taxon>Neoteleostei</taxon>
        <taxon>Acanthomorphata</taxon>
        <taxon>Eupercaria</taxon>
        <taxon>Labriformes</taxon>
        <taxon>Labridae</taxon>
        <taxon>Xyrichtys</taxon>
    </lineage>
</organism>
<dbReference type="EC" id="2.4.2.-" evidence="7"/>
<feature type="compositionally biased region" description="Gly residues" evidence="8">
    <location>
        <begin position="1022"/>
        <end position="1035"/>
    </location>
</feature>
<evidence type="ECO:0000256" key="2">
    <source>
        <dbReference type="ARBA" id="ARBA00022676"/>
    </source>
</evidence>
<feature type="compositionally biased region" description="Polar residues" evidence="8">
    <location>
        <begin position="89"/>
        <end position="112"/>
    </location>
</feature>
<dbReference type="InterPro" id="IPR057043">
    <property type="entry name" value="PARP14_KH_2"/>
</dbReference>
<dbReference type="Pfam" id="PF23245">
    <property type="entry name" value="RRM_PARP14_2"/>
    <property type="match status" value="1"/>
</dbReference>
<dbReference type="Pfam" id="PF01661">
    <property type="entry name" value="Macro"/>
    <property type="match status" value="3"/>
</dbReference>
<evidence type="ECO:0000259" key="9">
    <source>
        <dbReference type="PROSITE" id="PS51059"/>
    </source>
</evidence>
<accession>A0AAV1G8S9</accession>
<dbReference type="InterPro" id="IPR057048">
    <property type="entry name" value="PARP14_KH_6"/>
</dbReference>
<dbReference type="EMBL" id="OY660875">
    <property type="protein sequence ID" value="CAJ1069626.1"/>
    <property type="molecule type" value="Genomic_DNA"/>
</dbReference>
<dbReference type="GO" id="GO:0070212">
    <property type="term" value="P:protein poly-ADP-ribosylation"/>
    <property type="evidence" value="ECO:0007669"/>
    <property type="project" value="TreeGrafter"/>
</dbReference>